<evidence type="ECO:0000313" key="8">
    <source>
        <dbReference type="EMBL" id="QBI02255.1"/>
    </source>
</evidence>
<evidence type="ECO:0000256" key="3">
    <source>
        <dbReference type="ARBA" id="ARBA00022448"/>
    </source>
</evidence>
<proteinExistence type="inferred from homology"/>
<reference evidence="8 9" key="1">
    <citation type="submission" date="2019-02" db="EMBL/GenBank/DDBJ databases">
        <title>Draft Genome Sequences of Six Type Strains of the Genus Massilia.</title>
        <authorList>
            <person name="Miess H."/>
            <person name="Frediansyhah A."/>
            <person name="Gross H."/>
        </authorList>
    </citation>
    <scope>NUCLEOTIDE SEQUENCE [LARGE SCALE GENOMIC DNA]</scope>
    <source>
        <strain evidence="8 9">DSM 17472</strain>
    </source>
</reference>
<feature type="signal peptide" evidence="7">
    <location>
        <begin position="1"/>
        <end position="42"/>
    </location>
</feature>
<organism evidence="8 9">
    <name type="scientific">Pseudoduganella albidiflava</name>
    <dbReference type="NCBI Taxonomy" id="321983"/>
    <lineage>
        <taxon>Bacteria</taxon>
        <taxon>Pseudomonadati</taxon>
        <taxon>Pseudomonadota</taxon>
        <taxon>Betaproteobacteria</taxon>
        <taxon>Burkholderiales</taxon>
        <taxon>Oxalobacteraceae</taxon>
        <taxon>Telluria group</taxon>
        <taxon>Pseudoduganella</taxon>
    </lineage>
</organism>
<dbReference type="Proteomes" id="UP000292307">
    <property type="component" value="Chromosome"/>
</dbReference>
<keyword evidence="9" id="KW-1185">Reference proteome</keyword>
<accession>A0ABX5RWP8</accession>
<keyword evidence="3" id="KW-0813">Transport</keyword>
<dbReference type="EMBL" id="CP036401">
    <property type="protein sequence ID" value="QBI02255.1"/>
    <property type="molecule type" value="Genomic_DNA"/>
</dbReference>
<comment type="subcellular location">
    <subcellularLocation>
        <location evidence="1">Periplasm</location>
    </subcellularLocation>
</comment>
<protein>
    <recommendedName>
        <fullName evidence="6">Probable sugar-binding periplasmic protein</fullName>
    </recommendedName>
</protein>
<comment type="similarity">
    <text evidence="2">Belongs to the bacterial solute-binding protein 1 family.</text>
</comment>
<evidence type="ECO:0000256" key="7">
    <source>
        <dbReference type="SAM" id="SignalP"/>
    </source>
</evidence>
<evidence type="ECO:0000256" key="5">
    <source>
        <dbReference type="ARBA" id="ARBA00049629"/>
    </source>
</evidence>
<evidence type="ECO:0000256" key="6">
    <source>
        <dbReference type="ARBA" id="ARBA00049753"/>
    </source>
</evidence>
<keyword evidence="4 7" id="KW-0732">Signal</keyword>
<dbReference type="InterPro" id="IPR006059">
    <property type="entry name" value="SBP"/>
</dbReference>
<dbReference type="PANTHER" id="PTHR43649">
    <property type="entry name" value="ARABINOSE-BINDING PROTEIN-RELATED"/>
    <property type="match status" value="1"/>
</dbReference>
<feature type="chain" id="PRO_5045815497" description="Probable sugar-binding periplasmic protein" evidence="7">
    <location>
        <begin position="43"/>
        <end position="433"/>
    </location>
</feature>
<evidence type="ECO:0000256" key="4">
    <source>
        <dbReference type="ARBA" id="ARBA00022729"/>
    </source>
</evidence>
<evidence type="ECO:0000256" key="2">
    <source>
        <dbReference type="ARBA" id="ARBA00008520"/>
    </source>
</evidence>
<dbReference type="Gene3D" id="3.40.190.10">
    <property type="entry name" value="Periplasmic binding protein-like II"/>
    <property type="match status" value="2"/>
</dbReference>
<dbReference type="InterPro" id="IPR050490">
    <property type="entry name" value="Bact_solute-bd_prot1"/>
</dbReference>
<dbReference type="Pfam" id="PF13416">
    <property type="entry name" value="SBP_bac_8"/>
    <property type="match status" value="1"/>
</dbReference>
<evidence type="ECO:0000313" key="9">
    <source>
        <dbReference type="Proteomes" id="UP000292307"/>
    </source>
</evidence>
<comment type="function">
    <text evidence="5">Part of a binding-protein-dependent transport system for a sugar.</text>
</comment>
<name>A0ABX5RWP8_9BURK</name>
<dbReference type="PANTHER" id="PTHR43649:SF28">
    <property type="entry name" value="BINDING PROTEIN COMPONENT OF ABC SUGAR TRANSPORTER-RELATED"/>
    <property type="match status" value="1"/>
</dbReference>
<evidence type="ECO:0000256" key="1">
    <source>
        <dbReference type="ARBA" id="ARBA00004418"/>
    </source>
</evidence>
<gene>
    <name evidence="8" type="ORF">EYF70_16405</name>
</gene>
<sequence length="433" mass="46173">MSGSSVTKEPILTPPRNPLRSCTRAAILLATLACGGVRTAMAAELEVLHYWTGGEYAGALTLLHGRMAEQGHDWRDAGGGDAQADAITLLRKRIAAGNPPAAAQMMPVDAIGQWGRQGALGGIDRLARDEGWDKLLPAAVAATLKYRGSYVAVPVHVHRNNWLWMNAAVLARAGVRAPGTWQEFFAAAEAIRRIGVVPLAHGGQPWQNLHLLETVVLGSAGPAFYRRALVELDPAALASPDMERALQTFRRLKRYTDIRRPERDWTTASQEVIRGVAGMQLMGEWAGPVFADAQAAGRLDYACAAAPASAPSYIFALDSVVTFKVAAAKAPAQRDFASALMSPPVQRQLNLAKGALPVRLDADLAPFGRCAQASGAAYRLAARGGTLVPSMGVAVAPAVVEALQAIVTDYWRDDRMAPRTVVARMIAATGRRP</sequence>
<dbReference type="SUPFAM" id="SSF53850">
    <property type="entry name" value="Periplasmic binding protein-like II"/>
    <property type="match status" value="1"/>
</dbReference>